<keyword evidence="3" id="KW-1185">Reference proteome</keyword>
<name>A0ABY6K0S4_9ARAC</name>
<dbReference type="EMBL" id="CP092863">
    <property type="protein sequence ID" value="UYV61899.1"/>
    <property type="molecule type" value="Genomic_DNA"/>
</dbReference>
<evidence type="ECO:0000313" key="2">
    <source>
        <dbReference type="EMBL" id="UYV61899.1"/>
    </source>
</evidence>
<dbReference type="InterPro" id="IPR027417">
    <property type="entry name" value="P-loop_NTPase"/>
</dbReference>
<sequence length="180" mass="20284">MDTPFEFKRLQFLLGLAFAMTINKAQGQSLQVCGLNLINPCFSHGQLYVGCSRVGKPSNLFVLAPDRKTKNVAMIIMVGRSWQLILLASLRGAANGYSWLVHSRAWLTPPAPDVWHSPRRRRLLSLWDGRVLELDHRVLHPAILRSLRLRGDNRFLQPPDLAPEHWLQATVGDFSDGALP</sequence>
<gene>
    <name evidence="2" type="ORF">LAZ67_1007009</name>
</gene>
<reference evidence="2 3" key="1">
    <citation type="submission" date="2022-01" db="EMBL/GenBank/DDBJ databases">
        <title>A chromosomal length assembly of Cordylochernes scorpioides.</title>
        <authorList>
            <person name="Zeh D."/>
            <person name="Zeh J."/>
        </authorList>
    </citation>
    <scope>NUCLEOTIDE SEQUENCE [LARGE SCALE GENOMIC DNA]</scope>
    <source>
        <strain evidence="2">IN4F17</strain>
        <tissue evidence="2">Whole Body</tissue>
    </source>
</reference>
<protein>
    <submittedName>
        <fullName evidence="2">Uncharacterized protein</fullName>
    </submittedName>
</protein>
<keyword evidence="1" id="KW-0732">Signal</keyword>
<dbReference type="Proteomes" id="UP001235939">
    <property type="component" value="Chromosome 01"/>
</dbReference>
<organism evidence="2 3">
    <name type="scientific">Cordylochernes scorpioides</name>
    <dbReference type="NCBI Taxonomy" id="51811"/>
    <lineage>
        <taxon>Eukaryota</taxon>
        <taxon>Metazoa</taxon>
        <taxon>Ecdysozoa</taxon>
        <taxon>Arthropoda</taxon>
        <taxon>Chelicerata</taxon>
        <taxon>Arachnida</taxon>
        <taxon>Pseudoscorpiones</taxon>
        <taxon>Cheliferoidea</taxon>
        <taxon>Chernetidae</taxon>
        <taxon>Cordylochernes</taxon>
    </lineage>
</organism>
<proteinExistence type="predicted"/>
<feature type="signal peptide" evidence="1">
    <location>
        <begin position="1"/>
        <end position="27"/>
    </location>
</feature>
<feature type="chain" id="PRO_5046133076" evidence="1">
    <location>
        <begin position="28"/>
        <end position="180"/>
    </location>
</feature>
<evidence type="ECO:0000256" key="1">
    <source>
        <dbReference type="SAM" id="SignalP"/>
    </source>
</evidence>
<accession>A0ABY6K0S4</accession>
<evidence type="ECO:0000313" key="3">
    <source>
        <dbReference type="Proteomes" id="UP001235939"/>
    </source>
</evidence>
<dbReference type="SUPFAM" id="SSF52540">
    <property type="entry name" value="P-loop containing nucleoside triphosphate hydrolases"/>
    <property type="match status" value="1"/>
</dbReference>